<feature type="region of interest" description="Disordered" evidence="1">
    <location>
        <begin position="66"/>
        <end position="108"/>
    </location>
</feature>
<accession>A0A0F8XN65</accession>
<evidence type="ECO:0000313" key="2">
    <source>
        <dbReference type="EMBL" id="KKK24967.1"/>
    </source>
</evidence>
<gene>
    <name evidence="2" type="ORF">ARAM_003294</name>
</gene>
<sequence>MCPMLLSSLRDGPAMVLSPPQEHAFLQFPCPPKRDVAAGATSRPFSTHGVPPNAFSSGVNTSFSGALTPSPFTGGKPSRKRSRDDVAAEDSLSNGVATTPAPVPRKEPIYGDGMVLATRAAGNAIAASRASQRHASESSRKSQRLDPSGPGLDDLALSRMERQLQQIDKDDHCRPVNAASRCSPLAPAQPLVDDATRLLGISWQRIQTDDTDLAAAIRGWKNTLTDNSHATLWIAKS</sequence>
<evidence type="ECO:0000256" key="1">
    <source>
        <dbReference type="SAM" id="MobiDB-lite"/>
    </source>
</evidence>
<dbReference type="STRING" id="308745.A0A0F8XN65"/>
<proteinExistence type="predicted"/>
<name>A0A0F8XN65_9EURO</name>
<reference evidence="2 3" key="1">
    <citation type="submission" date="2015-02" db="EMBL/GenBank/DDBJ databases">
        <title>Draft Genome Sequences of Two Closely-Related Aflatoxigenic Aspergillus Species Obtained from the Cote d'Ivoire.</title>
        <authorList>
            <person name="Moore G.G."/>
            <person name="Beltz S.B."/>
            <person name="Mack B.M."/>
        </authorList>
    </citation>
    <scope>NUCLEOTIDE SEQUENCE [LARGE SCALE GENOMIC DNA]</scope>
    <source>
        <strain evidence="2 3">SRRC1468</strain>
    </source>
</reference>
<organism evidence="2 3">
    <name type="scientific">Aspergillus rambellii</name>
    <dbReference type="NCBI Taxonomy" id="308745"/>
    <lineage>
        <taxon>Eukaryota</taxon>
        <taxon>Fungi</taxon>
        <taxon>Dikarya</taxon>
        <taxon>Ascomycota</taxon>
        <taxon>Pezizomycotina</taxon>
        <taxon>Eurotiomycetes</taxon>
        <taxon>Eurotiomycetidae</taxon>
        <taxon>Eurotiales</taxon>
        <taxon>Aspergillaceae</taxon>
        <taxon>Aspergillus</taxon>
        <taxon>Aspergillus subgen. Nidulantes</taxon>
    </lineage>
</organism>
<dbReference type="Proteomes" id="UP000034291">
    <property type="component" value="Unassembled WGS sequence"/>
</dbReference>
<keyword evidence="3" id="KW-1185">Reference proteome</keyword>
<comment type="caution">
    <text evidence="2">The sequence shown here is derived from an EMBL/GenBank/DDBJ whole genome shotgun (WGS) entry which is preliminary data.</text>
</comment>
<feature type="compositionally biased region" description="Basic and acidic residues" evidence="1">
    <location>
        <begin position="134"/>
        <end position="144"/>
    </location>
</feature>
<dbReference type="AlphaFoldDB" id="A0A0F8XN65"/>
<feature type="region of interest" description="Disordered" evidence="1">
    <location>
        <begin position="126"/>
        <end position="152"/>
    </location>
</feature>
<protein>
    <submittedName>
        <fullName evidence="2">Uncharacterized protein</fullName>
    </submittedName>
</protein>
<evidence type="ECO:0000313" key="3">
    <source>
        <dbReference type="Proteomes" id="UP000034291"/>
    </source>
</evidence>
<dbReference type="OrthoDB" id="5359669at2759"/>
<dbReference type="EMBL" id="JZBS01000860">
    <property type="protein sequence ID" value="KKK24967.1"/>
    <property type="molecule type" value="Genomic_DNA"/>
</dbReference>